<reference evidence="3" key="2">
    <citation type="submission" date="2018-05" db="EMBL/GenBank/DDBJ databases">
        <authorList>
            <person name="Ferrari B."/>
        </authorList>
    </citation>
    <scope>NUCLEOTIDE SEQUENCE</scope>
    <source>
        <strain evidence="3">RRmetagenome_bin12</strain>
    </source>
</reference>
<proteinExistence type="predicted"/>
<protein>
    <submittedName>
        <fullName evidence="3">HNH endonuclease</fullName>
    </submittedName>
</protein>
<evidence type="ECO:0000313" key="4">
    <source>
        <dbReference type="Proteomes" id="UP000248724"/>
    </source>
</evidence>
<reference evidence="2 5" key="3">
    <citation type="submission" date="2020-10" db="EMBL/GenBank/DDBJ databases">
        <title>Ca. Dormibacterota MAGs.</title>
        <authorList>
            <person name="Montgomery K."/>
        </authorList>
    </citation>
    <scope>NUCLEOTIDE SEQUENCE [LARGE SCALE GENOMIC DNA]</scope>
    <source>
        <strain evidence="2">SC8812_S17_18</strain>
    </source>
</reference>
<evidence type="ECO:0000313" key="5">
    <source>
        <dbReference type="Proteomes" id="UP000606991"/>
    </source>
</evidence>
<dbReference type="Proteomes" id="UP000606991">
    <property type="component" value="Unassembled WGS sequence"/>
</dbReference>
<dbReference type="EMBL" id="QHBU01000194">
    <property type="protein sequence ID" value="PZR79706.1"/>
    <property type="molecule type" value="Genomic_DNA"/>
</dbReference>
<dbReference type="AlphaFoldDB" id="A0A2W5ZA08"/>
<evidence type="ECO:0000313" key="3">
    <source>
        <dbReference type="EMBL" id="PZR79706.1"/>
    </source>
</evidence>
<reference evidence="3 4" key="1">
    <citation type="journal article" date="2017" name="Nature">
        <title>Atmospheric trace gases support primary production in Antarctic desert surface soil.</title>
        <authorList>
            <person name="Ji M."/>
            <person name="Greening C."/>
            <person name="Vanwonterghem I."/>
            <person name="Carere C.R."/>
            <person name="Bay S.K."/>
            <person name="Steen J.A."/>
            <person name="Montgomery K."/>
            <person name="Lines T."/>
            <person name="Beardall J."/>
            <person name="van Dorst J."/>
            <person name="Snape I."/>
            <person name="Stott M.B."/>
            <person name="Hugenholtz P."/>
            <person name="Ferrari B.C."/>
        </authorList>
    </citation>
    <scope>NUCLEOTIDE SEQUENCE [LARGE SCALE GENOMIC DNA]</scope>
    <source>
        <strain evidence="3">RRmetagenome_bin12</strain>
    </source>
</reference>
<dbReference type="Pfam" id="PF13391">
    <property type="entry name" value="HNH_2"/>
    <property type="match status" value="1"/>
</dbReference>
<sequence length="299" mass="33637">MDVDRDLEVRSAAMAHVEQLALRFGRDAIPWRIIAAGFSFRGSTVKLMGPQGIFKPSILDLPLTITTSPRNPYGDLVQDDYLVYRYFQTNPNHRDNNGLREAMEARLPLIYFHGIVEGIYALFSPVYVVEELRGQLAFRIAVAETPASVPVDAAMFFAEEPARAYRARLVLQRLHQAAFSQRVLRAYRHSCSVCSLRHRELLDAAHIVPDADVRGVPRVTNGLALCKLHHGAFDSNMIGVSPARVIEVRKDILDEHDGPMLLHGLQGVHGQPISLPRQRADHPAVEYLEVRYEQFRKAG</sequence>
<gene>
    <name evidence="3" type="ORF">DLM65_09960</name>
    <name evidence="2" type="ORF">JF886_13845</name>
</gene>
<dbReference type="RefSeq" id="WP_337313456.1">
    <property type="nucleotide sequence ID" value="NZ_JAEKNS010000140.1"/>
</dbReference>
<keyword evidence="3" id="KW-0255">Endonuclease</keyword>
<accession>A0A2W5ZA08</accession>
<dbReference type="GO" id="GO:0004519">
    <property type="term" value="F:endonuclease activity"/>
    <property type="evidence" value="ECO:0007669"/>
    <property type="project" value="UniProtKB-KW"/>
</dbReference>
<keyword evidence="3" id="KW-0378">Hydrolase</keyword>
<dbReference type="EMBL" id="JAEKNS010000140">
    <property type="protein sequence ID" value="MBJ7595912.1"/>
    <property type="molecule type" value="Genomic_DNA"/>
</dbReference>
<evidence type="ECO:0000313" key="2">
    <source>
        <dbReference type="EMBL" id="MBJ7595912.1"/>
    </source>
</evidence>
<feature type="domain" description="HNH nuclease" evidence="1">
    <location>
        <begin position="191"/>
        <end position="240"/>
    </location>
</feature>
<keyword evidence="3" id="KW-0540">Nuclease</keyword>
<evidence type="ECO:0000259" key="1">
    <source>
        <dbReference type="Pfam" id="PF13391"/>
    </source>
</evidence>
<accession>A0A934NB36</accession>
<organism evidence="3 4">
    <name type="scientific">Candidatus Aeolococcus gillhamiae</name>
    <dbReference type="NCBI Taxonomy" id="3127015"/>
    <lineage>
        <taxon>Bacteria</taxon>
        <taxon>Bacillati</taxon>
        <taxon>Candidatus Dormiibacterota</taxon>
        <taxon>Candidatus Dormibacteria</taxon>
        <taxon>Candidatus Aeolococcales</taxon>
        <taxon>Candidatus Aeolococcaceae</taxon>
        <taxon>Candidatus Aeolococcus</taxon>
    </lineage>
</organism>
<dbReference type="Proteomes" id="UP000248724">
    <property type="component" value="Unassembled WGS sequence"/>
</dbReference>
<dbReference type="InterPro" id="IPR003615">
    <property type="entry name" value="HNH_nuc"/>
</dbReference>
<name>A0A2W5ZA08_9BACT</name>
<comment type="caution">
    <text evidence="3">The sequence shown here is derived from an EMBL/GenBank/DDBJ whole genome shotgun (WGS) entry which is preliminary data.</text>
</comment>